<dbReference type="Proteomes" id="UP000267250">
    <property type="component" value="Chromosome"/>
</dbReference>
<evidence type="ECO:0000256" key="1">
    <source>
        <dbReference type="ARBA" id="ARBA00022490"/>
    </source>
</evidence>
<keyword evidence="5" id="KW-1185">Reference proteome</keyword>
<dbReference type="EMBL" id="CP016379">
    <property type="protein sequence ID" value="AZR72394.1"/>
    <property type="molecule type" value="Genomic_DNA"/>
</dbReference>
<dbReference type="InterPro" id="IPR015946">
    <property type="entry name" value="KH_dom-like_a/b"/>
</dbReference>
<dbReference type="KEGG" id="aft:BBF96_02690"/>
<comment type="subunit">
    <text evidence="3">Monomer. Binds 30S ribosomal subunits, but not 50S ribosomal subunits or 70S ribosomes.</text>
</comment>
<evidence type="ECO:0000313" key="5">
    <source>
        <dbReference type="Proteomes" id="UP000267250"/>
    </source>
</evidence>
<dbReference type="GO" id="GO:0005829">
    <property type="term" value="C:cytosol"/>
    <property type="evidence" value="ECO:0007669"/>
    <property type="project" value="TreeGrafter"/>
</dbReference>
<keyword evidence="1 3" id="KW-0963">Cytoplasm</keyword>
<comment type="similarity">
    <text evidence="3">Belongs to the RbfA family.</text>
</comment>
<dbReference type="NCBIfam" id="TIGR00082">
    <property type="entry name" value="rbfA"/>
    <property type="match status" value="1"/>
</dbReference>
<comment type="function">
    <text evidence="3">One of several proteins that assist in the late maturation steps of the functional core of the 30S ribosomal subunit. Associates with free 30S ribosomal subunits (but not with 30S subunits that are part of 70S ribosomes or polysomes). Required for efficient processing of 16S rRNA. May interact with the 5'-terminal helix region of 16S rRNA.</text>
</comment>
<evidence type="ECO:0000256" key="3">
    <source>
        <dbReference type="HAMAP-Rule" id="MF_00003"/>
    </source>
</evidence>
<dbReference type="InterPro" id="IPR023799">
    <property type="entry name" value="RbfA_dom_sf"/>
</dbReference>
<dbReference type="FunFam" id="3.30.300.20:FF:000009">
    <property type="entry name" value="Ribosome-binding factor A"/>
    <property type="match status" value="1"/>
</dbReference>
<dbReference type="GO" id="GO:0043024">
    <property type="term" value="F:ribosomal small subunit binding"/>
    <property type="evidence" value="ECO:0007669"/>
    <property type="project" value="TreeGrafter"/>
</dbReference>
<dbReference type="PANTHER" id="PTHR33515">
    <property type="entry name" value="RIBOSOME-BINDING FACTOR A, CHLOROPLASTIC-RELATED"/>
    <property type="match status" value="1"/>
</dbReference>
<dbReference type="GO" id="GO:0030490">
    <property type="term" value="P:maturation of SSU-rRNA"/>
    <property type="evidence" value="ECO:0007669"/>
    <property type="project" value="UniProtKB-UniRule"/>
</dbReference>
<name>A0A3Q9HP80_9FIRM</name>
<dbReference type="SUPFAM" id="SSF89919">
    <property type="entry name" value="Ribosome-binding factor A, RbfA"/>
    <property type="match status" value="1"/>
</dbReference>
<comment type="subcellular location">
    <subcellularLocation>
        <location evidence="3">Cytoplasm</location>
    </subcellularLocation>
</comment>
<dbReference type="AlphaFoldDB" id="A0A3Q9HP80"/>
<sequence>MSQRARRVAQVIKEEISDLLQRGAIKDPRIGFVTITDVEVSKDLRYAKVFVSVYGDETEIQNTMEGLNAAAGFVRREVGKHLRLRHTPEIIFKFDQSVQYGARINEVLQELKRKERLVEDDEQFKGDC</sequence>
<evidence type="ECO:0000256" key="2">
    <source>
        <dbReference type="ARBA" id="ARBA00022517"/>
    </source>
</evidence>
<dbReference type="OrthoDB" id="307788at2"/>
<protein>
    <recommendedName>
        <fullName evidence="3">Ribosome-binding factor A</fullName>
    </recommendedName>
</protein>
<evidence type="ECO:0000313" key="4">
    <source>
        <dbReference type="EMBL" id="AZR72394.1"/>
    </source>
</evidence>
<accession>A0A3Q9HP80</accession>
<gene>
    <name evidence="3" type="primary">rbfA</name>
    <name evidence="4" type="ORF">BBF96_02690</name>
</gene>
<proteinExistence type="inferred from homology"/>
<reference evidence="4 5" key="1">
    <citation type="submission" date="2016-07" db="EMBL/GenBank/DDBJ databases">
        <title>Genome and transcriptome analysis of iron-reducing fermentative bacteria Anoxybacter fermentans.</title>
        <authorList>
            <person name="Zeng X."/>
            <person name="Shao Z."/>
        </authorList>
    </citation>
    <scope>NUCLEOTIDE SEQUENCE [LARGE SCALE GENOMIC DNA]</scope>
    <source>
        <strain evidence="4 5">DY22613</strain>
    </source>
</reference>
<dbReference type="Gene3D" id="3.30.300.20">
    <property type="match status" value="1"/>
</dbReference>
<organism evidence="4 5">
    <name type="scientific">Anoxybacter fermentans</name>
    <dbReference type="NCBI Taxonomy" id="1323375"/>
    <lineage>
        <taxon>Bacteria</taxon>
        <taxon>Bacillati</taxon>
        <taxon>Bacillota</taxon>
        <taxon>Clostridia</taxon>
        <taxon>Halanaerobiales</taxon>
        <taxon>Anoxybacter</taxon>
    </lineage>
</organism>
<dbReference type="HAMAP" id="MF_00003">
    <property type="entry name" value="RbfA"/>
    <property type="match status" value="1"/>
</dbReference>
<dbReference type="InterPro" id="IPR020053">
    <property type="entry name" value="Ribosome-bd_factorA_CS"/>
</dbReference>
<dbReference type="PANTHER" id="PTHR33515:SF1">
    <property type="entry name" value="RIBOSOME-BINDING FACTOR A, CHLOROPLASTIC-RELATED"/>
    <property type="match status" value="1"/>
</dbReference>
<dbReference type="Pfam" id="PF02033">
    <property type="entry name" value="RBFA"/>
    <property type="match status" value="1"/>
</dbReference>
<dbReference type="PROSITE" id="PS01319">
    <property type="entry name" value="RBFA"/>
    <property type="match status" value="1"/>
</dbReference>
<dbReference type="RefSeq" id="WP_127015729.1">
    <property type="nucleotide sequence ID" value="NZ_CP016379.1"/>
</dbReference>
<dbReference type="InterPro" id="IPR000238">
    <property type="entry name" value="RbfA"/>
</dbReference>
<keyword evidence="2 3" id="KW-0690">Ribosome biogenesis</keyword>